<dbReference type="Proteomes" id="UP001515943">
    <property type="component" value="Unassembled WGS sequence"/>
</dbReference>
<dbReference type="Pfam" id="PF08327">
    <property type="entry name" value="AHSA1"/>
    <property type="match status" value="1"/>
</dbReference>
<dbReference type="InterPro" id="IPR023393">
    <property type="entry name" value="START-like_dom_sf"/>
</dbReference>
<proteinExistence type="inferred from homology"/>
<name>A0ABX1FXR5_9PSEU</name>
<evidence type="ECO:0000313" key="4">
    <source>
        <dbReference type="EMBL" id="NKE63148.1"/>
    </source>
</evidence>
<feature type="domain" description="Activator of Hsp90 ATPase homologue 1/2-like C-terminal" evidence="3">
    <location>
        <begin position="53"/>
        <end position="171"/>
    </location>
</feature>
<feature type="compositionally biased region" description="Basic residues" evidence="2">
    <location>
        <begin position="8"/>
        <end position="34"/>
    </location>
</feature>
<dbReference type="CDD" id="cd07814">
    <property type="entry name" value="SRPBCC_CalC_Aha1-like"/>
    <property type="match status" value="1"/>
</dbReference>
<reference evidence="4 5" key="1">
    <citation type="submission" date="2019-08" db="EMBL/GenBank/DDBJ databases">
        <title>Lentzea from Indian Himalayas.</title>
        <authorList>
            <person name="Mandal S."/>
            <person name="Mallick Gupta A."/>
            <person name="Maiti P.K."/>
            <person name="Sarkar J."/>
            <person name="Mandal S."/>
        </authorList>
    </citation>
    <scope>NUCLEOTIDE SEQUENCE [LARGE SCALE GENOMIC DNA]</scope>
    <source>
        <strain evidence="4 5">PSKA42</strain>
    </source>
</reference>
<evidence type="ECO:0000256" key="2">
    <source>
        <dbReference type="SAM" id="MobiDB-lite"/>
    </source>
</evidence>
<keyword evidence="5" id="KW-1185">Reference proteome</keyword>
<evidence type="ECO:0000256" key="1">
    <source>
        <dbReference type="ARBA" id="ARBA00006817"/>
    </source>
</evidence>
<evidence type="ECO:0000313" key="5">
    <source>
        <dbReference type="Proteomes" id="UP001515943"/>
    </source>
</evidence>
<comment type="similarity">
    <text evidence="1">Belongs to the AHA1 family.</text>
</comment>
<dbReference type="InterPro" id="IPR013538">
    <property type="entry name" value="ASHA1/2-like_C"/>
</dbReference>
<dbReference type="Gene3D" id="3.30.530.20">
    <property type="match status" value="1"/>
</dbReference>
<evidence type="ECO:0000259" key="3">
    <source>
        <dbReference type="Pfam" id="PF08327"/>
    </source>
</evidence>
<organism evidence="4 5">
    <name type="scientific">Lentzea indica</name>
    <dbReference type="NCBI Taxonomy" id="2604800"/>
    <lineage>
        <taxon>Bacteria</taxon>
        <taxon>Bacillati</taxon>
        <taxon>Actinomycetota</taxon>
        <taxon>Actinomycetes</taxon>
        <taxon>Pseudonocardiales</taxon>
        <taxon>Pseudonocardiaceae</taxon>
        <taxon>Lentzea</taxon>
    </lineage>
</organism>
<dbReference type="SUPFAM" id="SSF55961">
    <property type="entry name" value="Bet v1-like"/>
    <property type="match status" value="1"/>
</dbReference>
<comment type="caution">
    <text evidence="4">The sequence shown here is derived from an EMBL/GenBank/DDBJ whole genome shotgun (WGS) entry which is preliminary data.</text>
</comment>
<feature type="region of interest" description="Disordered" evidence="2">
    <location>
        <begin position="1"/>
        <end position="36"/>
    </location>
</feature>
<protein>
    <submittedName>
        <fullName evidence="4">SRPBCC domain-containing protein</fullName>
    </submittedName>
</protein>
<dbReference type="EMBL" id="VSRL01000321">
    <property type="protein sequence ID" value="NKE63148.1"/>
    <property type="molecule type" value="Genomic_DNA"/>
</dbReference>
<accession>A0ABX1FXR5</accession>
<gene>
    <name evidence="4" type="ORF">FXN61_43075</name>
</gene>
<sequence length="283" mass="31443">MRDAARRQVPRRTGRRRATAPSHRRPAPQRHRQGGRVVTREFEIKKEVEVEGTPEQVWEAIATGPGISAWFMGPHTVEPGVGGRMTLDLGFFQESATITTWDPPKHLAYTGDTAEDGSVHAMEYLVEGRDEGTTVLRFVHSGIIGGDWNDEFLSGHSHGWDMYLFTLASYVKYFTGKPATYMYVPGPEVPEGVDQWAVITKALGLPDDVSIGDEVTLEPFGITGVVDYARKDYREFLGVRGPEGFYRFFGGGNQIGVGHHLFGDPTGQPEKWKAFLEQAFAQA</sequence>